<dbReference type="PROSITE" id="PS50054">
    <property type="entry name" value="TYR_PHOSPHATASE_DUAL"/>
    <property type="match status" value="1"/>
</dbReference>
<reference evidence="8" key="1">
    <citation type="submission" date="2022-03" db="EMBL/GenBank/DDBJ databases">
        <authorList>
            <person name="Alioto T."/>
            <person name="Alioto T."/>
            <person name="Gomez Garrido J."/>
        </authorList>
    </citation>
    <scope>NUCLEOTIDE SEQUENCE</scope>
</reference>
<evidence type="ECO:0000313" key="8">
    <source>
        <dbReference type="EMBL" id="CAH2246630.1"/>
    </source>
</evidence>
<evidence type="ECO:0000259" key="7">
    <source>
        <dbReference type="PROSITE" id="PS50056"/>
    </source>
</evidence>
<dbReference type="SMART" id="SM00195">
    <property type="entry name" value="DSPc"/>
    <property type="match status" value="1"/>
</dbReference>
<dbReference type="PROSITE" id="PS50056">
    <property type="entry name" value="TYR_PHOSPHATASE_2"/>
    <property type="match status" value="1"/>
</dbReference>
<evidence type="ECO:0000256" key="3">
    <source>
        <dbReference type="ARBA" id="ARBA00022912"/>
    </source>
</evidence>
<dbReference type="AlphaFoldDB" id="A0AAD1RB55"/>
<name>A0AAD1RB55_PELCU</name>
<accession>A0AAD1RB55</accession>
<feature type="domain" description="Tyrosine-protein phosphatase" evidence="6">
    <location>
        <begin position="1"/>
        <end position="143"/>
    </location>
</feature>
<evidence type="ECO:0000259" key="6">
    <source>
        <dbReference type="PROSITE" id="PS50054"/>
    </source>
</evidence>
<comment type="catalytic activity">
    <reaction evidence="4">
        <text>O-phospho-L-seryl-[protein] + H2O = L-seryl-[protein] + phosphate</text>
        <dbReference type="Rhea" id="RHEA:20629"/>
        <dbReference type="Rhea" id="RHEA-COMP:9863"/>
        <dbReference type="Rhea" id="RHEA-COMP:11604"/>
        <dbReference type="ChEBI" id="CHEBI:15377"/>
        <dbReference type="ChEBI" id="CHEBI:29999"/>
        <dbReference type="ChEBI" id="CHEBI:43474"/>
        <dbReference type="ChEBI" id="CHEBI:83421"/>
        <dbReference type="EC" id="3.1.3.16"/>
    </reaction>
</comment>
<keyword evidence="9" id="KW-1185">Reference proteome</keyword>
<organism evidence="8 9">
    <name type="scientific">Pelobates cultripes</name>
    <name type="common">Western spadefoot toad</name>
    <dbReference type="NCBI Taxonomy" id="61616"/>
    <lineage>
        <taxon>Eukaryota</taxon>
        <taxon>Metazoa</taxon>
        <taxon>Chordata</taxon>
        <taxon>Craniata</taxon>
        <taxon>Vertebrata</taxon>
        <taxon>Euteleostomi</taxon>
        <taxon>Amphibia</taxon>
        <taxon>Batrachia</taxon>
        <taxon>Anura</taxon>
        <taxon>Pelobatoidea</taxon>
        <taxon>Pelobatidae</taxon>
        <taxon>Pelobates</taxon>
    </lineage>
</organism>
<dbReference type="SUPFAM" id="SSF52799">
    <property type="entry name" value="(Phosphotyrosine protein) phosphatases II"/>
    <property type="match status" value="1"/>
</dbReference>
<evidence type="ECO:0000313" key="9">
    <source>
        <dbReference type="Proteomes" id="UP001295444"/>
    </source>
</evidence>
<comment type="similarity">
    <text evidence="1">Belongs to the protein-tyrosine phosphatase family. Non-receptor class dual specificity subfamily.</text>
</comment>
<dbReference type="InterPro" id="IPR000340">
    <property type="entry name" value="Dual-sp_phosphatase_cat-dom"/>
</dbReference>
<evidence type="ECO:0000256" key="2">
    <source>
        <dbReference type="ARBA" id="ARBA00022801"/>
    </source>
</evidence>
<evidence type="ECO:0000256" key="1">
    <source>
        <dbReference type="ARBA" id="ARBA00008601"/>
    </source>
</evidence>
<dbReference type="PANTHER" id="PTHR45961:SF7">
    <property type="entry name" value="DUAL SPECIFICITY PHOSPHATASE 28"/>
    <property type="match status" value="1"/>
</dbReference>
<gene>
    <name evidence="8" type="ORF">PECUL_23A015850</name>
</gene>
<protein>
    <submittedName>
        <fullName evidence="8">Dual specificity phosphatase 28</fullName>
    </submittedName>
</protein>
<dbReference type="InterPro" id="IPR052103">
    <property type="entry name" value="Dual_spec_Phospatases"/>
</dbReference>
<dbReference type="Proteomes" id="UP001295444">
    <property type="component" value="Chromosome 02"/>
</dbReference>
<dbReference type="Pfam" id="PF00782">
    <property type="entry name" value="DSPc"/>
    <property type="match status" value="1"/>
</dbReference>
<evidence type="ECO:0000256" key="4">
    <source>
        <dbReference type="ARBA" id="ARBA00047761"/>
    </source>
</evidence>
<keyword evidence="3" id="KW-0904">Protein phosphatase</keyword>
<dbReference type="EMBL" id="OW240913">
    <property type="protein sequence ID" value="CAH2246630.1"/>
    <property type="molecule type" value="Genomic_DNA"/>
</dbReference>
<comment type="catalytic activity">
    <reaction evidence="5">
        <text>O-phospho-L-threonyl-[protein] + H2O = L-threonyl-[protein] + phosphate</text>
        <dbReference type="Rhea" id="RHEA:47004"/>
        <dbReference type="Rhea" id="RHEA-COMP:11060"/>
        <dbReference type="Rhea" id="RHEA-COMP:11605"/>
        <dbReference type="ChEBI" id="CHEBI:15377"/>
        <dbReference type="ChEBI" id="CHEBI:30013"/>
        <dbReference type="ChEBI" id="CHEBI:43474"/>
        <dbReference type="ChEBI" id="CHEBI:61977"/>
        <dbReference type="EC" id="3.1.3.16"/>
    </reaction>
</comment>
<dbReference type="InterPro" id="IPR020420">
    <property type="entry name" value="Atypical_DUSP_subfamB"/>
</dbReference>
<dbReference type="Gene3D" id="3.90.190.10">
    <property type="entry name" value="Protein tyrosine phosphatase superfamily"/>
    <property type="match status" value="1"/>
</dbReference>
<dbReference type="InterPro" id="IPR000387">
    <property type="entry name" value="Tyr_Pase_dom"/>
</dbReference>
<dbReference type="GO" id="GO:0005737">
    <property type="term" value="C:cytoplasm"/>
    <property type="evidence" value="ECO:0007669"/>
    <property type="project" value="TreeGrafter"/>
</dbReference>
<dbReference type="GO" id="GO:0017017">
    <property type="term" value="F:MAP kinase tyrosine/serine/threonine phosphatase activity"/>
    <property type="evidence" value="ECO:0007669"/>
    <property type="project" value="InterPro"/>
</dbReference>
<feature type="domain" description="Tyrosine specific protein phosphatases" evidence="7">
    <location>
        <begin position="64"/>
        <end position="122"/>
    </location>
</feature>
<evidence type="ECO:0000256" key="5">
    <source>
        <dbReference type="ARBA" id="ARBA00048336"/>
    </source>
</evidence>
<dbReference type="PANTHER" id="PTHR45961">
    <property type="entry name" value="IP21249P"/>
    <property type="match status" value="1"/>
</dbReference>
<sequence length="161" mass="18183">MSELFKVTESLLISNSRAACQKNLLLQEGVTCCINVSRRQPFPDFNLHTLRIPVFDHPLQNISDHFAQCVDLIESTITSGGKCLVYCKNGRSRSATVCIAYLMKHKNLSLDDAFQVVKAARPVIEPNSGFWSQLKEYEKSLQGNEDTNVDWTQYMEMSSST</sequence>
<dbReference type="InterPro" id="IPR020422">
    <property type="entry name" value="TYR_PHOSPHATASE_DUAL_dom"/>
</dbReference>
<dbReference type="InterPro" id="IPR029021">
    <property type="entry name" value="Prot-tyrosine_phosphatase-like"/>
</dbReference>
<proteinExistence type="inferred from homology"/>
<dbReference type="PRINTS" id="PR01910">
    <property type="entry name" value="ADSPHPHTASEB"/>
</dbReference>
<dbReference type="GO" id="GO:0004722">
    <property type="term" value="F:protein serine/threonine phosphatase activity"/>
    <property type="evidence" value="ECO:0007669"/>
    <property type="project" value="UniProtKB-EC"/>
</dbReference>
<keyword evidence="2" id="KW-0378">Hydrolase</keyword>